<gene>
    <name evidence="3" type="ORF">BG006_001918</name>
</gene>
<accession>A0A9P5VGH8</accession>
<sequence>MTTTREYTIGGIAMPSFSSGSALWYYFAAVSVFAAAMGLFGMVSALSANRRMVKAFEALYVLSLMTQFALVAWLLIFFKNYQSNFDDVCNASKNGLFSMPLVPSFASDWSCQKLFTAAILTMGIGGLIWIAINFFMTNRVIHYARELFTDKANRYKVLGEAATKELDREQQIPLNYTNVGQNNDNPNHPDQLHNMHHNPQPSYRDEIEYKDPRFDDGYQNRNAVGFSPYGQSSAQFQQDPYQPHVAPGFNHRDSQQGMDLVNPYYADQNEHIPQPPVASSSAAAVSVGVSGSGTGQSFTHASTSKIASPFDDDDVVPPPPAPAASGPSDLDIKIPAPLSHQDSSQSVLSPTGAKSPISPTGHGPAGSSGSGHKF</sequence>
<feature type="transmembrane region" description="Helical" evidence="2">
    <location>
        <begin position="58"/>
        <end position="78"/>
    </location>
</feature>
<organism evidence="3 4">
    <name type="scientific">Podila minutissima</name>
    <dbReference type="NCBI Taxonomy" id="64525"/>
    <lineage>
        <taxon>Eukaryota</taxon>
        <taxon>Fungi</taxon>
        <taxon>Fungi incertae sedis</taxon>
        <taxon>Mucoromycota</taxon>
        <taxon>Mortierellomycotina</taxon>
        <taxon>Mortierellomycetes</taxon>
        <taxon>Mortierellales</taxon>
        <taxon>Mortierellaceae</taxon>
        <taxon>Podila</taxon>
    </lineage>
</organism>
<proteinExistence type="predicted"/>
<dbReference type="Proteomes" id="UP000696485">
    <property type="component" value="Unassembled WGS sequence"/>
</dbReference>
<feature type="compositionally biased region" description="Polar residues" evidence="1">
    <location>
        <begin position="295"/>
        <end position="306"/>
    </location>
</feature>
<keyword evidence="2" id="KW-0812">Transmembrane</keyword>
<name>A0A9P5VGH8_9FUNG</name>
<keyword evidence="4" id="KW-1185">Reference proteome</keyword>
<evidence type="ECO:0000256" key="2">
    <source>
        <dbReference type="SAM" id="Phobius"/>
    </source>
</evidence>
<dbReference type="AlphaFoldDB" id="A0A9P5VGH8"/>
<feature type="region of interest" description="Disordered" evidence="1">
    <location>
        <begin position="182"/>
        <end position="203"/>
    </location>
</feature>
<feature type="compositionally biased region" description="Gly residues" evidence="1">
    <location>
        <begin position="363"/>
        <end position="374"/>
    </location>
</feature>
<comment type="caution">
    <text evidence="3">The sequence shown here is derived from an EMBL/GenBank/DDBJ whole genome shotgun (WGS) entry which is preliminary data.</text>
</comment>
<dbReference type="EMBL" id="JAAAUY010001407">
    <property type="protein sequence ID" value="KAF9322954.1"/>
    <property type="molecule type" value="Genomic_DNA"/>
</dbReference>
<keyword evidence="2" id="KW-0472">Membrane</keyword>
<keyword evidence="2" id="KW-1133">Transmembrane helix</keyword>
<feature type="compositionally biased region" description="Polar residues" evidence="1">
    <location>
        <begin position="340"/>
        <end position="349"/>
    </location>
</feature>
<evidence type="ECO:0000256" key="1">
    <source>
        <dbReference type="SAM" id="MobiDB-lite"/>
    </source>
</evidence>
<protein>
    <submittedName>
        <fullName evidence="3">Uncharacterized protein</fullName>
    </submittedName>
</protein>
<evidence type="ECO:0000313" key="4">
    <source>
        <dbReference type="Proteomes" id="UP000696485"/>
    </source>
</evidence>
<feature type="transmembrane region" description="Helical" evidence="2">
    <location>
        <begin position="23"/>
        <end position="46"/>
    </location>
</feature>
<feature type="region of interest" description="Disordered" evidence="1">
    <location>
        <begin position="287"/>
        <end position="374"/>
    </location>
</feature>
<evidence type="ECO:0000313" key="3">
    <source>
        <dbReference type="EMBL" id="KAF9322954.1"/>
    </source>
</evidence>
<feature type="transmembrane region" description="Helical" evidence="2">
    <location>
        <begin position="114"/>
        <end position="135"/>
    </location>
</feature>
<reference evidence="3" key="1">
    <citation type="journal article" date="2020" name="Fungal Divers.">
        <title>Resolving the Mortierellaceae phylogeny through synthesis of multi-gene phylogenetics and phylogenomics.</title>
        <authorList>
            <person name="Vandepol N."/>
            <person name="Liber J."/>
            <person name="Desiro A."/>
            <person name="Na H."/>
            <person name="Kennedy M."/>
            <person name="Barry K."/>
            <person name="Grigoriev I.V."/>
            <person name="Miller A.N."/>
            <person name="O'Donnell K."/>
            <person name="Stajich J.E."/>
            <person name="Bonito G."/>
        </authorList>
    </citation>
    <scope>NUCLEOTIDE SEQUENCE</scope>
    <source>
        <strain evidence="3">NVP1</strain>
    </source>
</reference>